<dbReference type="InterPro" id="IPR054722">
    <property type="entry name" value="PolX-like_BBD"/>
</dbReference>
<name>A0A922IY87_CARIL</name>
<feature type="transmembrane region" description="Helical" evidence="2">
    <location>
        <begin position="363"/>
        <end position="386"/>
    </location>
</feature>
<dbReference type="Pfam" id="PF22936">
    <property type="entry name" value="Pol_BBD"/>
    <property type="match status" value="1"/>
</dbReference>
<dbReference type="Proteomes" id="UP000811246">
    <property type="component" value="Chromosome 11"/>
</dbReference>
<evidence type="ECO:0000256" key="2">
    <source>
        <dbReference type="SAM" id="Phobius"/>
    </source>
</evidence>
<keyword evidence="2" id="KW-0472">Membrane</keyword>
<reference evidence="5" key="1">
    <citation type="submission" date="2021-01" db="EMBL/GenBank/DDBJ databases">
        <authorList>
            <person name="Lovell J.T."/>
            <person name="Bentley N."/>
            <person name="Bhattarai G."/>
            <person name="Jenkins J.W."/>
            <person name="Sreedasyam A."/>
            <person name="Alarcon Y."/>
            <person name="Bock C."/>
            <person name="Boston L."/>
            <person name="Carlson J."/>
            <person name="Cervantes K."/>
            <person name="Clermont K."/>
            <person name="Krom N."/>
            <person name="Kubenka K."/>
            <person name="Mamidi S."/>
            <person name="Mattison C."/>
            <person name="Monteros M."/>
            <person name="Pisani C."/>
            <person name="Plott C."/>
            <person name="Rajasekar S."/>
            <person name="Rhein H.S."/>
            <person name="Rohla C."/>
            <person name="Song M."/>
            <person name="Hilaire R.S."/>
            <person name="Shu S."/>
            <person name="Wells L."/>
            <person name="Wang X."/>
            <person name="Webber J."/>
            <person name="Heerema R.J."/>
            <person name="Klein P."/>
            <person name="Conner P."/>
            <person name="Grauke L."/>
            <person name="Grimwood J."/>
            <person name="Schmutz J."/>
            <person name="Randall J.J."/>
        </authorList>
    </citation>
    <scope>NUCLEOTIDE SEQUENCE</scope>
    <source>
        <tissue evidence="5">Leaf</tissue>
    </source>
</reference>
<keyword evidence="2" id="KW-1133">Transmembrane helix</keyword>
<evidence type="ECO:0008006" key="7">
    <source>
        <dbReference type="Google" id="ProtNLM"/>
    </source>
</evidence>
<evidence type="ECO:0000313" key="5">
    <source>
        <dbReference type="EMBL" id="KAG6687380.1"/>
    </source>
</evidence>
<feature type="domain" description="Retrovirus-related Pol polyprotein from transposon TNT 1-94-like beta-barrel" evidence="4">
    <location>
        <begin position="208"/>
        <end position="279"/>
    </location>
</feature>
<dbReference type="EMBL" id="CM031835">
    <property type="protein sequence ID" value="KAG6687380.1"/>
    <property type="molecule type" value="Genomic_DNA"/>
</dbReference>
<comment type="caution">
    <text evidence="5">The sequence shown here is derived from an EMBL/GenBank/DDBJ whole genome shotgun (WGS) entry which is preliminary data.</text>
</comment>
<gene>
    <name evidence="5" type="ORF">I3842_11G068300</name>
</gene>
<dbReference type="AlphaFoldDB" id="A0A922IY87"/>
<protein>
    <recommendedName>
        <fullName evidence="7">GAG-pre-integrase domain-containing protein</fullName>
    </recommendedName>
</protein>
<keyword evidence="2" id="KW-0812">Transmembrane</keyword>
<dbReference type="Pfam" id="PF13976">
    <property type="entry name" value="gag_pre-integrs"/>
    <property type="match status" value="1"/>
</dbReference>
<feature type="region of interest" description="Disordered" evidence="1">
    <location>
        <begin position="15"/>
        <end position="36"/>
    </location>
</feature>
<dbReference type="InterPro" id="IPR025724">
    <property type="entry name" value="GAG-pre-integrase_dom"/>
</dbReference>
<proteinExistence type="predicted"/>
<feature type="domain" description="GAG-pre-integrase" evidence="3">
    <location>
        <begin position="307"/>
        <end position="357"/>
    </location>
</feature>
<evidence type="ECO:0000259" key="4">
    <source>
        <dbReference type="Pfam" id="PF22936"/>
    </source>
</evidence>
<evidence type="ECO:0000259" key="3">
    <source>
        <dbReference type="Pfam" id="PF13976"/>
    </source>
</evidence>
<evidence type="ECO:0000256" key="1">
    <source>
        <dbReference type="SAM" id="MobiDB-lite"/>
    </source>
</evidence>
<accession>A0A922IY87</accession>
<sequence>MSGISPNGILEVSLGRDFKHKRGRPVPSTEIDRTRSNKATCKEKNLTQKLNKLLKVQRDSSDRTRLGYNTSKDSHHKVFAASTSKGITFVKGSNVENVPKKPSKCMFVPTCHFCGIIGHTRKNCFRLRKEKEKGNINKFSSNDTNLEIKVDKLSNQINTLGNKLSELSELCFPKNMNNMNIKTKWIVKEKAVHLVAHTTLKAMDISTWYLDSACSRHMSEEKELFKKIESTNGGSITFGDGSTTTVEGKGSVDVSSLPTLHNVLFVNGRKANLLSINECKVYNSAEKWILKGTRTANKCYGVSPMNTMHCYKVELDEIELWHYCLGHINYKDMQKISTNEVVSGLCKILKNKKMVCGVIELNYFAFLMLLEPIYINSFITLSLVLYGKMNKSKL</sequence>
<organism evidence="5 6">
    <name type="scientific">Carya illinoinensis</name>
    <name type="common">Pecan</name>
    <dbReference type="NCBI Taxonomy" id="32201"/>
    <lineage>
        <taxon>Eukaryota</taxon>
        <taxon>Viridiplantae</taxon>
        <taxon>Streptophyta</taxon>
        <taxon>Embryophyta</taxon>
        <taxon>Tracheophyta</taxon>
        <taxon>Spermatophyta</taxon>
        <taxon>Magnoliopsida</taxon>
        <taxon>eudicotyledons</taxon>
        <taxon>Gunneridae</taxon>
        <taxon>Pentapetalae</taxon>
        <taxon>rosids</taxon>
        <taxon>fabids</taxon>
        <taxon>Fagales</taxon>
        <taxon>Juglandaceae</taxon>
        <taxon>Carya</taxon>
    </lineage>
</organism>
<evidence type="ECO:0000313" key="6">
    <source>
        <dbReference type="Proteomes" id="UP000811246"/>
    </source>
</evidence>